<keyword evidence="4" id="KW-1185">Reference proteome</keyword>
<proteinExistence type="predicted"/>
<evidence type="ECO:0000313" key="3">
    <source>
        <dbReference type="EMBL" id="ACY17199.1"/>
    </source>
</evidence>
<dbReference type="EMBL" id="CP001804">
    <property type="protein sequence ID" value="ACY17199.1"/>
    <property type="molecule type" value="Genomic_DNA"/>
</dbReference>
<dbReference type="Proteomes" id="UP000001880">
    <property type="component" value="Chromosome"/>
</dbReference>
<feature type="compositionally biased region" description="Polar residues" evidence="1">
    <location>
        <begin position="1"/>
        <end position="13"/>
    </location>
</feature>
<dbReference type="HOGENOM" id="CLU_1426186_0_0_7"/>
<organism evidence="3 4">
    <name type="scientific">Haliangium ochraceum (strain DSM 14365 / JCM 11303 / SMP-2)</name>
    <dbReference type="NCBI Taxonomy" id="502025"/>
    <lineage>
        <taxon>Bacteria</taxon>
        <taxon>Pseudomonadati</taxon>
        <taxon>Myxococcota</taxon>
        <taxon>Polyangia</taxon>
        <taxon>Haliangiales</taxon>
        <taxon>Kofleriaceae</taxon>
        <taxon>Haliangium</taxon>
    </lineage>
</organism>
<feature type="region of interest" description="Disordered" evidence="1">
    <location>
        <begin position="136"/>
        <end position="166"/>
    </location>
</feature>
<evidence type="ECO:0000313" key="4">
    <source>
        <dbReference type="Proteomes" id="UP000001880"/>
    </source>
</evidence>
<dbReference type="NCBIfam" id="TIGR03901">
    <property type="entry name" value="MYXO-CTERM"/>
    <property type="match status" value="1"/>
</dbReference>
<dbReference type="KEGG" id="hoh:Hoch_4709"/>
<evidence type="ECO:0000259" key="2">
    <source>
        <dbReference type="Pfam" id="PF03067"/>
    </source>
</evidence>
<dbReference type="InterPro" id="IPR004302">
    <property type="entry name" value="Cellulose/chitin-bd_N"/>
</dbReference>
<accession>D0LRH1</accession>
<evidence type="ECO:0000256" key="1">
    <source>
        <dbReference type="SAM" id="MobiDB-lite"/>
    </source>
</evidence>
<dbReference type="eggNOG" id="ENOG5033ID2">
    <property type="taxonomic scope" value="Bacteria"/>
</dbReference>
<dbReference type="Pfam" id="PF03067">
    <property type="entry name" value="LPMO_10"/>
    <property type="match status" value="1"/>
</dbReference>
<protein>
    <submittedName>
        <fullName evidence="3">Myxococcales GC_trans_RRR domain protein</fullName>
    </submittedName>
</protein>
<reference evidence="3 4" key="1">
    <citation type="journal article" date="2010" name="Stand. Genomic Sci.">
        <title>Complete genome sequence of Haliangium ochraceum type strain (SMP-2).</title>
        <authorList>
            <consortium name="US DOE Joint Genome Institute (JGI-PGF)"/>
            <person name="Ivanova N."/>
            <person name="Daum C."/>
            <person name="Lang E."/>
            <person name="Abt B."/>
            <person name="Kopitz M."/>
            <person name="Saunders E."/>
            <person name="Lapidus A."/>
            <person name="Lucas S."/>
            <person name="Glavina Del Rio T."/>
            <person name="Nolan M."/>
            <person name="Tice H."/>
            <person name="Copeland A."/>
            <person name="Cheng J.F."/>
            <person name="Chen F."/>
            <person name="Bruce D."/>
            <person name="Goodwin L."/>
            <person name="Pitluck S."/>
            <person name="Mavromatis K."/>
            <person name="Pati A."/>
            <person name="Mikhailova N."/>
            <person name="Chen A."/>
            <person name="Palaniappan K."/>
            <person name="Land M."/>
            <person name="Hauser L."/>
            <person name="Chang Y.J."/>
            <person name="Jeffries C.D."/>
            <person name="Detter J.C."/>
            <person name="Brettin T."/>
            <person name="Rohde M."/>
            <person name="Goker M."/>
            <person name="Bristow J."/>
            <person name="Markowitz V."/>
            <person name="Eisen J.A."/>
            <person name="Hugenholtz P."/>
            <person name="Kyrpides N.C."/>
            <person name="Klenk H.P."/>
        </authorList>
    </citation>
    <scope>NUCLEOTIDE SEQUENCE [LARGE SCALE GENOMIC DNA]</scope>
    <source>
        <strain evidence="4">DSM 14365 / CIP 107738 / JCM 11303 / AJ 13395 / SMP-2</strain>
    </source>
</reference>
<feature type="domain" description="Chitin-binding type-4" evidence="2">
    <location>
        <begin position="20"/>
        <end position="130"/>
    </location>
</feature>
<dbReference type="NCBIfam" id="NF043005">
    <property type="entry name" value="sce4755_fam"/>
    <property type="match status" value="1"/>
</dbReference>
<gene>
    <name evidence="3" type="ordered locus">Hoch_4709</name>
</gene>
<feature type="region of interest" description="Disordered" evidence="1">
    <location>
        <begin position="1"/>
        <end position="21"/>
    </location>
</feature>
<dbReference type="InterPro" id="IPR024038">
    <property type="entry name" value="MYXO-CTERM"/>
</dbReference>
<sequence length="190" mass="19889">MDRGCSNQKSSPCGGSCDSRSDRVSVFEPGETITVRWDETINHPGHYRIAFDDDGSDDFADPADFDDIQDPPVLPVLLDGIADKNGGIYEVQVTLPNVECENCTLQLIQMMTEKGPTYGDNDLYYRCADLALRSGGGSPDAGNGGPPDAGGGGGGDDGGGCHSGSGTPGGAALLGFAGLWLMTRRRRSRA</sequence>
<dbReference type="AlphaFoldDB" id="D0LRH1"/>
<name>D0LRH1_HALO1</name>